<sequence>MKKTLISLLLALSAVSSTAVSAGSLSGGRSIGLQSAAVAAQVDAAQVDSAAQQEQAPVPAPAQPAPPAKPENAVTGMLGGALLGLGLGAVFAKMGIGPEMASLLATLLMLTLIALAALLVYRMVRRKDTPANAPFAGAGQGKKTPAAAPPIGAKVPPAAAAPWGVPSTFDADGFLRHAKASFIRMQAAWDKADVDDLRKFTTPQVFAELSQQIVQRGAVGEVTEVVAIDAELLGIENMEKNFLASVKFTGMLTSAPGTEAVPFAEVWNMSKPVAGGTGWVLAGIQQLS</sequence>
<evidence type="ECO:0000256" key="1">
    <source>
        <dbReference type="SAM" id="MobiDB-lite"/>
    </source>
</evidence>
<dbReference type="SMART" id="SM00978">
    <property type="entry name" value="Tim44"/>
    <property type="match status" value="1"/>
</dbReference>
<dbReference type="EMBL" id="PXWF02000072">
    <property type="protein sequence ID" value="PWF54744.1"/>
    <property type="molecule type" value="Genomic_DNA"/>
</dbReference>
<comment type="caution">
    <text evidence="5">The sequence shown here is derived from an EMBL/GenBank/DDBJ whole genome shotgun (WGS) entry which is preliminary data.</text>
</comment>
<proteinExistence type="predicted"/>
<dbReference type="RefSeq" id="WP_106756513.1">
    <property type="nucleotide sequence ID" value="NZ_PXWF02000072.1"/>
</dbReference>
<gene>
    <name evidence="5" type="ORF">C7C56_005450</name>
</gene>
<dbReference type="AlphaFoldDB" id="A0A2U2I4L1"/>
<name>A0A2U2I4L1_9BURK</name>
<dbReference type="PANTHER" id="PTHR41542">
    <property type="entry name" value="BLL5807 PROTEIN"/>
    <property type="match status" value="1"/>
</dbReference>
<dbReference type="InterPro" id="IPR032710">
    <property type="entry name" value="NTF2-like_dom_sf"/>
</dbReference>
<feature type="compositionally biased region" description="Pro residues" evidence="1">
    <location>
        <begin position="58"/>
        <end position="69"/>
    </location>
</feature>
<dbReference type="Gene3D" id="3.10.450.240">
    <property type="match status" value="1"/>
</dbReference>
<feature type="chain" id="PRO_5015445127" evidence="3">
    <location>
        <begin position="23"/>
        <end position="288"/>
    </location>
</feature>
<keyword evidence="2" id="KW-0812">Transmembrane</keyword>
<accession>A0A2U2I4L1</accession>
<dbReference type="OrthoDB" id="5297955at2"/>
<keyword evidence="6" id="KW-1185">Reference proteome</keyword>
<dbReference type="Pfam" id="PF04280">
    <property type="entry name" value="Tim44"/>
    <property type="match status" value="1"/>
</dbReference>
<protein>
    <submittedName>
        <fullName evidence="5">Tim44 domain-containing protein</fullName>
    </submittedName>
</protein>
<keyword evidence="2" id="KW-0472">Membrane</keyword>
<keyword evidence="3" id="KW-0732">Signal</keyword>
<evidence type="ECO:0000259" key="4">
    <source>
        <dbReference type="SMART" id="SM00978"/>
    </source>
</evidence>
<reference evidence="5 6" key="1">
    <citation type="submission" date="2018-04" db="EMBL/GenBank/DDBJ databases">
        <title>Massilia violaceinigra sp. nov., a novel purple-pigmented bacterium isolated from Tianshan glacier, Xinjiang, China.</title>
        <authorList>
            <person name="Wang H."/>
        </authorList>
    </citation>
    <scope>NUCLEOTIDE SEQUENCE [LARGE SCALE GENOMIC DNA]</scope>
    <source>
        <strain evidence="5 6">B448-2</strain>
    </source>
</reference>
<feature type="transmembrane region" description="Helical" evidence="2">
    <location>
        <begin position="73"/>
        <end position="91"/>
    </location>
</feature>
<dbReference type="Proteomes" id="UP000241421">
    <property type="component" value="Unassembled WGS sequence"/>
</dbReference>
<evidence type="ECO:0000256" key="2">
    <source>
        <dbReference type="SAM" id="Phobius"/>
    </source>
</evidence>
<evidence type="ECO:0000313" key="6">
    <source>
        <dbReference type="Proteomes" id="UP000241421"/>
    </source>
</evidence>
<organism evidence="5 6">
    <name type="scientific">Massilia glaciei</name>
    <dbReference type="NCBI Taxonomy" id="1524097"/>
    <lineage>
        <taxon>Bacteria</taxon>
        <taxon>Pseudomonadati</taxon>
        <taxon>Pseudomonadota</taxon>
        <taxon>Betaproteobacteria</taxon>
        <taxon>Burkholderiales</taxon>
        <taxon>Oxalobacteraceae</taxon>
        <taxon>Telluria group</taxon>
        <taxon>Massilia</taxon>
    </lineage>
</organism>
<feature type="transmembrane region" description="Helical" evidence="2">
    <location>
        <begin position="103"/>
        <end position="124"/>
    </location>
</feature>
<feature type="signal peptide" evidence="3">
    <location>
        <begin position="1"/>
        <end position="22"/>
    </location>
</feature>
<evidence type="ECO:0000313" key="5">
    <source>
        <dbReference type="EMBL" id="PWF54744.1"/>
    </source>
</evidence>
<dbReference type="InterPro" id="IPR007379">
    <property type="entry name" value="Tim44-like_dom"/>
</dbReference>
<feature type="domain" description="Tim44-like" evidence="4">
    <location>
        <begin position="155"/>
        <end position="286"/>
    </location>
</feature>
<evidence type="ECO:0000256" key="3">
    <source>
        <dbReference type="SAM" id="SignalP"/>
    </source>
</evidence>
<keyword evidence="2" id="KW-1133">Transmembrane helix</keyword>
<feature type="region of interest" description="Disordered" evidence="1">
    <location>
        <begin position="50"/>
        <end position="71"/>
    </location>
</feature>
<dbReference type="SUPFAM" id="SSF54427">
    <property type="entry name" value="NTF2-like"/>
    <property type="match status" value="1"/>
</dbReference>
<dbReference type="PANTHER" id="PTHR41542:SF1">
    <property type="entry name" value="BLL5807 PROTEIN"/>
    <property type="match status" value="1"/>
</dbReference>